<evidence type="ECO:0000256" key="4">
    <source>
        <dbReference type="ARBA" id="ARBA00023136"/>
    </source>
</evidence>
<name>N6Y6N5_THAL4</name>
<dbReference type="SUPFAM" id="SSF58104">
    <property type="entry name" value="Methyl-accepting chemotaxis protein (MCP) signaling domain"/>
    <property type="match status" value="1"/>
</dbReference>
<protein>
    <submittedName>
        <fullName evidence="11">Chemotaxis sensory transducer</fullName>
    </submittedName>
</protein>
<dbReference type="GO" id="GO:0006935">
    <property type="term" value="P:chemotaxis"/>
    <property type="evidence" value="ECO:0007669"/>
    <property type="project" value="InterPro"/>
</dbReference>
<feature type="domain" description="HAMP" evidence="10">
    <location>
        <begin position="224"/>
        <end position="265"/>
    </location>
</feature>
<keyword evidence="3 8" id="KW-1133">Transmembrane helix</keyword>
<evidence type="ECO:0000313" key="11">
    <source>
        <dbReference type="EMBL" id="ENO89856.1"/>
    </source>
</evidence>
<evidence type="ECO:0000256" key="1">
    <source>
        <dbReference type="ARBA" id="ARBA00004141"/>
    </source>
</evidence>
<reference evidence="11 12" key="1">
    <citation type="submission" date="2012-09" db="EMBL/GenBank/DDBJ databases">
        <title>Draft Genome Sequences of 6 Strains from Genus Thauera.</title>
        <authorList>
            <person name="Liu B."/>
            <person name="Shapleigh J.P."/>
            <person name="Frostegard A.H."/>
        </authorList>
    </citation>
    <scope>NUCLEOTIDE SEQUENCE [LARGE SCALE GENOMIC DNA]</scope>
    <source>
        <strain evidence="12">47Lol / DSM 12138</strain>
    </source>
</reference>
<dbReference type="eggNOG" id="COG0840">
    <property type="taxonomic scope" value="Bacteria"/>
</dbReference>
<evidence type="ECO:0000313" key="12">
    <source>
        <dbReference type="Proteomes" id="UP000013232"/>
    </source>
</evidence>
<dbReference type="InterPro" id="IPR004090">
    <property type="entry name" value="Chemotax_Me-accpt_rcpt"/>
</dbReference>
<dbReference type="Proteomes" id="UP000013232">
    <property type="component" value="Unassembled WGS sequence"/>
</dbReference>
<dbReference type="Gene3D" id="1.10.287.950">
    <property type="entry name" value="Methyl-accepting chemotaxis protein"/>
    <property type="match status" value="1"/>
</dbReference>
<dbReference type="InterPro" id="IPR004089">
    <property type="entry name" value="MCPsignal_dom"/>
</dbReference>
<evidence type="ECO:0000259" key="10">
    <source>
        <dbReference type="PROSITE" id="PS50885"/>
    </source>
</evidence>
<dbReference type="EMBL" id="AMXE01000008">
    <property type="protein sequence ID" value="ENO89856.1"/>
    <property type="molecule type" value="Genomic_DNA"/>
</dbReference>
<keyword evidence="4 8" id="KW-0472">Membrane</keyword>
<proteinExistence type="inferred from homology"/>
<dbReference type="InterPro" id="IPR003660">
    <property type="entry name" value="HAMP_dom"/>
</dbReference>
<keyword evidence="5 7" id="KW-0807">Transducer</keyword>
<dbReference type="GO" id="GO:0007165">
    <property type="term" value="P:signal transduction"/>
    <property type="evidence" value="ECO:0007669"/>
    <property type="project" value="UniProtKB-KW"/>
</dbReference>
<evidence type="ECO:0000256" key="7">
    <source>
        <dbReference type="PROSITE-ProRule" id="PRU00284"/>
    </source>
</evidence>
<dbReference type="OrthoDB" id="9177860at2"/>
<dbReference type="PANTHER" id="PTHR32089:SF119">
    <property type="entry name" value="METHYL-ACCEPTING CHEMOTAXIS PROTEIN CTPL"/>
    <property type="match status" value="1"/>
</dbReference>
<evidence type="ECO:0000256" key="3">
    <source>
        <dbReference type="ARBA" id="ARBA00022989"/>
    </source>
</evidence>
<dbReference type="PRINTS" id="PR00260">
    <property type="entry name" value="CHEMTRNSDUCR"/>
</dbReference>
<evidence type="ECO:0000256" key="8">
    <source>
        <dbReference type="SAM" id="Phobius"/>
    </source>
</evidence>
<keyword evidence="2 8" id="KW-0812">Transmembrane</keyword>
<keyword evidence="12" id="KW-1185">Reference proteome</keyword>
<evidence type="ECO:0000259" key="9">
    <source>
        <dbReference type="PROSITE" id="PS50111"/>
    </source>
</evidence>
<evidence type="ECO:0000256" key="2">
    <source>
        <dbReference type="ARBA" id="ARBA00022692"/>
    </source>
</evidence>
<feature type="domain" description="Methyl-accepting transducer" evidence="9">
    <location>
        <begin position="270"/>
        <end position="506"/>
    </location>
</feature>
<dbReference type="GO" id="GO:0004888">
    <property type="term" value="F:transmembrane signaling receptor activity"/>
    <property type="evidence" value="ECO:0007669"/>
    <property type="project" value="InterPro"/>
</dbReference>
<dbReference type="RefSeq" id="WP_004334141.1">
    <property type="nucleotide sequence ID" value="NZ_AMXE01000008.1"/>
</dbReference>
<comment type="similarity">
    <text evidence="6">Belongs to the methyl-accepting chemotaxis (MCP) protein family.</text>
</comment>
<comment type="caution">
    <text evidence="11">The sequence shown here is derived from an EMBL/GenBank/DDBJ whole genome shotgun (WGS) entry which is preliminary data.</text>
</comment>
<sequence length="544" mass="57173">MALKTLSVRSQLVLLAVATCSLLVLALGGALWQMQAGGERLSGFIDTELAVERDVMRAYANGLQMGQALRNILLDPANPKAYENFDGAKKLFDEALAQVVGRARVLEGGAEAADRMQEIVRRWGPLQARVIENVRAGDSAAARGVLVQGETPAWREIRAELLKQIAHLEQVTSSMRTESAQALERGRLMVAVLGGIALLVCVLTSVSVTRSLLGRLGGEPAYAAAVARRIADGDLQQPVVVEGGDARSLLVAMRDMQAGLEAIIRGIRADAGRLVSAAEALRSNEEKVAAASLAQTDAAQAIAASVEQLSTSISVVAEHAGDADRLSGDSEGQVRASVAVINQAVATIGQVAQRMSASAAVVADLGVSADSISSIAQVIEGVAEQTNLLALNAAIEAARAGEQGRGFAVVADEVRKLAERTRQSTHEINAMIERVQVNARQAVETMEDGRRLAGQGAESAEQARVAVAALEGGATQVREVVGSIDTALAEQRQASTEIARSVEHIARMSEESHGATRDSLQCAGELTQLADALEQAVRRFRVSA</sequence>
<evidence type="ECO:0000256" key="5">
    <source>
        <dbReference type="ARBA" id="ARBA00023224"/>
    </source>
</evidence>
<evidence type="ECO:0000256" key="6">
    <source>
        <dbReference type="ARBA" id="ARBA00029447"/>
    </source>
</evidence>
<dbReference type="GO" id="GO:0016020">
    <property type="term" value="C:membrane"/>
    <property type="evidence" value="ECO:0007669"/>
    <property type="project" value="UniProtKB-SubCell"/>
</dbReference>
<feature type="transmembrane region" description="Helical" evidence="8">
    <location>
        <begin position="12"/>
        <end position="32"/>
    </location>
</feature>
<dbReference type="PROSITE" id="PS50885">
    <property type="entry name" value="HAMP"/>
    <property type="match status" value="1"/>
</dbReference>
<accession>N6Y6N5</accession>
<gene>
    <name evidence="11" type="ORF">C666_04035</name>
</gene>
<dbReference type="STRING" id="1123367.GCA_000621305_00426"/>
<dbReference type="AlphaFoldDB" id="N6Y6N5"/>
<dbReference type="SMART" id="SM00283">
    <property type="entry name" value="MA"/>
    <property type="match status" value="1"/>
</dbReference>
<dbReference type="PROSITE" id="PS50111">
    <property type="entry name" value="CHEMOTAXIS_TRANSDUC_2"/>
    <property type="match status" value="1"/>
</dbReference>
<organism evidence="11 12">
    <name type="scientific">Thauera linaloolentis (strain DSM 12138 / JCM 21573 / CCUG 41526 / CIP 105981 / IAM 15112 / NBRC 102519 / 47Lol)</name>
    <dbReference type="NCBI Taxonomy" id="1123367"/>
    <lineage>
        <taxon>Bacteria</taxon>
        <taxon>Pseudomonadati</taxon>
        <taxon>Pseudomonadota</taxon>
        <taxon>Betaproteobacteria</taxon>
        <taxon>Rhodocyclales</taxon>
        <taxon>Zoogloeaceae</taxon>
        <taxon>Thauera</taxon>
    </lineage>
</organism>
<dbReference type="Pfam" id="PF00015">
    <property type="entry name" value="MCPsignal"/>
    <property type="match status" value="1"/>
</dbReference>
<dbReference type="FunFam" id="1.10.287.950:FF:000001">
    <property type="entry name" value="Methyl-accepting chemotaxis sensory transducer"/>
    <property type="match status" value="1"/>
</dbReference>
<comment type="subcellular location">
    <subcellularLocation>
        <location evidence="1">Membrane</location>
        <topology evidence="1">Multi-pass membrane protein</topology>
    </subcellularLocation>
</comment>
<dbReference type="PANTHER" id="PTHR32089">
    <property type="entry name" value="METHYL-ACCEPTING CHEMOTAXIS PROTEIN MCPB"/>
    <property type="match status" value="1"/>
</dbReference>